<evidence type="ECO:0000256" key="11">
    <source>
        <dbReference type="PROSITE-ProRule" id="PRU00330"/>
    </source>
</evidence>
<dbReference type="PROSITE" id="PS50069">
    <property type="entry name" value="CULLIN_2"/>
    <property type="match status" value="1"/>
</dbReference>
<dbReference type="InterPro" id="IPR016159">
    <property type="entry name" value="Cullin_repeat-like_dom_sf"/>
</dbReference>
<feature type="binding site" evidence="9">
    <location>
        <position position="334"/>
    </location>
    <ligand>
        <name>GTP</name>
        <dbReference type="ChEBI" id="CHEBI:37565"/>
    </ligand>
</feature>
<keyword evidence="3" id="KW-1017">Isopeptide bond</keyword>
<feature type="binding site" evidence="10">
    <location>
        <position position="52"/>
    </location>
    <ligand>
        <name>Mg(2+)</name>
        <dbReference type="ChEBI" id="CHEBI:18420"/>
    </ligand>
</feature>
<dbReference type="InterPro" id="IPR011025">
    <property type="entry name" value="GproteinA_insert"/>
</dbReference>
<protein>
    <submittedName>
        <fullName evidence="15">Putative heterotrimeric G protein alpha subunit 4</fullName>
    </submittedName>
</protein>
<dbReference type="AlphaFoldDB" id="A0A0W0F8E7"/>
<keyword evidence="4 10" id="KW-0479">Metal-binding</keyword>
<feature type="binding site" evidence="9">
    <location>
        <begin position="273"/>
        <end position="276"/>
    </location>
    <ligand>
        <name>GTP</name>
        <dbReference type="ChEBI" id="CHEBI:37565"/>
    </ligand>
</feature>
<dbReference type="InterPro" id="IPR036390">
    <property type="entry name" value="WH_DNA-bd_sf"/>
</dbReference>
<feature type="binding site" evidence="9">
    <location>
        <begin position="204"/>
        <end position="208"/>
    </location>
    <ligand>
        <name>GTP</name>
        <dbReference type="ChEBI" id="CHEBI:37565"/>
    </ligand>
</feature>
<dbReference type="PANTHER" id="PTHR11932">
    <property type="entry name" value="CULLIN"/>
    <property type="match status" value="1"/>
</dbReference>
<feature type="coiled-coil region" evidence="13">
    <location>
        <begin position="14"/>
        <end position="41"/>
    </location>
</feature>
<comment type="similarity">
    <text evidence="1 11 12">Belongs to the cullin family.</text>
</comment>
<evidence type="ECO:0000256" key="13">
    <source>
        <dbReference type="SAM" id="Coils"/>
    </source>
</evidence>
<dbReference type="Gene3D" id="1.10.10.10">
    <property type="entry name" value="Winged helix-like DNA-binding domain superfamily/Winged helix DNA-binding domain"/>
    <property type="match status" value="1"/>
</dbReference>
<dbReference type="GO" id="GO:0007186">
    <property type="term" value="P:G protein-coupled receptor signaling pathway"/>
    <property type="evidence" value="ECO:0007669"/>
    <property type="project" value="InterPro"/>
</dbReference>
<evidence type="ECO:0000256" key="4">
    <source>
        <dbReference type="ARBA" id="ARBA00022723"/>
    </source>
</evidence>
<dbReference type="GO" id="GO:0006511">
    <property type="term" value="P:ubiquitin-dependent protein catabolic process"/>
    <property type="evidence" value="ECO:0007669"/>
    <property type="project" value="InterPro"/>
</dbReference>
<dbReference type="Pfam" id="PF26557">
    <property type="entry name" value="Cullin_AB"/>
    <property type="match status" value="1"/>
</dbReference>
<keyword evidence="10" id="KW-0460">Magnesium</keyword>
<dbReference type="SMART" id="SM00275">
    <property type="entry name" value="G_alpha"/>
    <property type="match status" value="1"/>
</dbReference>
<feature type="binding site" evidence="10">
    <location>
        <position position="185"/>
    </location>
    <ligand>
        <name>Mg(2+)</name>
        <dbReference type="ChEBI" id="CHEBI:18420"/>
    </ligand>
</feature>
<dbReference type="GO" id="GO:0031625">
    <property type="term" value="F:ubiquitin protein ligase binding"/>
    <property type="evidence" value="ECO:0007669"/>
    <property type="project" value="InterPro"/>
</dbReference>
<dbReference type="PRINTS" id="PR00318">
    <property type="entry name" value="GPROTEINA"/>
</dbReference>
<evidence type="ECO:0000256" key="2">
    <source>
        <dbReference type="ARBA" id="ARBA00007976"/>
    </source>
</evidence>
<keyword evidence="6" id="KW-0832">Ubl conjugation</keyword>
<reference evidence="15 16" key="1">
    <citation type="submission" date="2015-12" db="EMBL/GenBank/DDBJ databases">
        <title>Draft genome sequence of Moniliophthora roreri, the causal agent of frosty pod rot of cacao.</title>
        <authorList>
            <person name="Aime M.C."/>
            <person name="Diaz-Valderrama J.R."/>
            <person name="Kijpornyongpan T."/>
            <person name="Phillips-Mora W."/>
        </authorList>
    </citation>
    <scope>NUCLEOTIDE SEQUENCE [LARGE SCALE GENOMIC DNA]</scope>
    <source>
        <strain evidence="15 16">MCA 2952</strain>
    </source>
</reference>
<dbReference type="GO" id="GO:0003924">
    <property type="term" value="F:GTPase activity"/>
    <property type="evidence" value="ECO:0007669"/>
    <property type="project" value="InterPro"/>
</dbReference>
<evidence type="ECO:0000256" key="12">
    <source>
        <dbReference type="RuleBase" id="RU003829"/>
    </source>
</evidence>
<dbReference type="Pfam" id="PF10557">
    <property type="entry name" value="Cullin_Nedd8"/>
    <property type="match status" value="1"/>
</dbReference>
<dbReference type="Gene3D" id="3.30.230.130">
    <property type="entry name" value="Cullin, Chain C, Domain 2"/>
    <property type="match status" value="1"/>
</dbReference>
<keyword evidence="8" id="KW-0807">Transducer</keyword>
<evidence type="ECO:0000256" key="7">
    <source>
        <dbReference type="ARBA" id="ARBA00023134"/>
    </source>
</evidence>
<evidence type="ECO:0000259" key="14">
    <source>
        <dbReference type="PROSITE" id="PS50069"/>
    </source>
</evidence>
<dbReference type="InterPro" id="IPR027417">
    <property type="entry name" value="P-loop_NTPase"/>
</dbReference>
<proteinExistence type="inferred from homology"/>
<organism evidence="15 16">
    <name type="scientific">Moniliophthora roreri</name>
    <name type="common">Frosty pod rot fungus</name>
    <name type="synonym">Monilia roreri</name>
    <dbReference type="NCBI Taxonomy" id="221103"/>
    <lineage>
        <taxon>Eukaryota</taxon>
        <taxon>Fungi</taxon>
        <taxon>Dikarya</taxon>
        <taxon>Basidiomycota</taxon>
        <taxon>Agaricomycotina</taxon>
        <taxon>Agaricomycetes</taxon>
        <taxon>Agaricomycetidae</taxon>
        <taxon>Agaricales</taxon>
        <taxon>Marasmiineae</taxon>
        <taxon>Marasmiaceae</taxon>
        <taxon>Moniliophthora</taxon>
    </lineage>
</organism>
<sequence>MGACISSGGGVEVSEHDKALHRQAEKELREAKAKMATQVKVLLLGSGDSGKSTILKQMRVIHRLPFSSQEIESYRQLVFDNLTRGIKYVLDAMEEMELKVLEENVEHLDLIENARDIRDGEAFPVAYYEPLKSLWADPNLQRAWERGNEAALPENLTYFFSSLDRLFDPSYQPTEQDIIHCRARTIGITETTFNLKEHEMLMVDVGGQKSERRKWIHCFQDVTSILFLVSLSGYDQCLVEDRDANQMQDAMTIWDSICHSQWFKQTSIILFLNKNDLFEKKIPNSDIKNFFPDYDGEPGDVRAGRDYFKKRFGRLAQKAGRAKEREIYIHITTATDTAMLRVVMAAVEGPRVRHDPINARTRIVLHQRWTFFTMVDVFHLFELPKFSDGFSKASQTITDSIDDGLASPARKVARLDTDSDSASASRTSSHASDTGGVVQIKILGNISRRSEVTKKDMKPFNDFFKILLTRGAEHYSLHDTFEGIYNRCRHTVYTQNAGRDLYDCLEKALDQCISGYPGYPGLAKELLQSDKSAVEWIELLVEICDWFHDQENTIQSTLSYLNQVYIPAQKGLRDIRSLAFLKFNAKIFGEQYFKNRIGHSINAWATSERESGQPHPRRGKVSELLHHLNTHGYYSHFEDKYVEDTRAYYTAESAHKAEELVADPRAFLAHANSRIEAEIQRTKDIILPASWTCIQETVEHALMDKRIDWLAEKALSPYLVAKDLGSLSKVYQLFTRVGGLRTLCTAFRVHFENAVKAIVTGPEPEMVDRLSETKNLGETVIKSAFLAEDLGQASMASTSTPPPKRPDTDFVHALNDAFTSGFKARRKKPAEAIAKHLDKLLRKGQGATSDTEYEAMLDSVLALYRYSDDKDVFRTFYHRQLAKRLLMGRSASDAIEKAMLKKLKDNYDAEFDQAQNMFTDLELAKEMIEDYHSKLPSDSPNRRLWVTVLQTSAWPFSTARKSTISLPLKMQAQLNDYDKNYYQVRHPKRQLTWDHALGIMTLKARFKEQVKELSVSLYQGVVLLLFNDATELSYTDIKGILLLDDDELRRTLQSLACGKKRVLTKQPTGPDVKDTDIFKFNAGFKDDRAKIHINSIQAKVTEKESEQTNVRIEEERKYTIDAAVVRIMKAKKNMHFEALVTETVDALKKHFKPDVSMIKKRIDVLVEEEYMERSPDDRTQFRYLA</sequence>
<dbReference type="Pfam" id="PF00888">
    <property type="entry name" value="Cullin"/>
    <property type="match status" value="1"/>
</dbReference>
<dbReference type="SUPFAM" id="SSF46785">
    <property type="entry name" value="Winged helix' DNA-binding domain"/>
    <property type="match status" value="1"/>
</dbReference>
<dbReference type="InterPro" id="IPR001019">
    <property type="entry name" value="Gprotein_alpha_su"/>
</dbReference>
<comment type="similarity">
    <text evidence="2">Belongs to the G-alpha family. G(q) subfamily.</text>
</comment>
<evidence type="ECO:0000313" key="15">
    <source>
        <dbReference type="EMBL" id="KTB32602.1"/>
    </source>
</evidence>
<dbReference type="SUPFAM" id="SSF75632">
    <property type="entry name" value="Cullin homology domain"/>
    <property type="match status" value="1"/>
</dbReference>
<dbReference type="GO" id="GO:0046872">
    <property type="term" value="F:metal ion binding"/>
    <property type="evidence" value="ECO:0007669"/>
    <property type="project" value="UniProtKB-KW"/>
</dbReference>
<evidence type="ECO:0000256" key="10">
    <source>
        <dbReference type="PIRSR" id="PIRSR601019-2"/>
    </source>
</evidence>
<dbReference type="PROSITE" id="PS51882">
    <property type="entry name" value="G_ALPHA"/>
    <property type="match status" value="1"/>
</dbReference>
<dbReference type="InterPro" id="IPR036388">
    <property type="entry name" value="WH-like_DNA-bd_sf"/>
</dbReference>
<dbReference type="InterPro" id="IPR036317">
    <property type="entry name" value="Cullin_homology_sf"/>
</dbReference>
<dbReference type="Gene3D" id="1.20.1310.10">
    <property type="entry name" value="Cullin Repeats"/>
    <property type="match status" value="4"/>
</dbReference>
<evidence type="ECO:0000256" key="9">
    <source>
        <dbReference type="PIRSR" id="PIRSR601019-1"/>
    </source>
</evidence>
<dbReference type="SMART" id="SM00182">
    <property type="entry name" value="CULLIN"/>
    <property type="match status" value="1"/>
</dbReference>
<dbReference type="SUPFAM" id="SSF47895">
    <property type="entry name" value="Transducin (alpha subunit), insertion domain"/>
    <property type="match status" value="1"/>
</dbReference>
<feature type="domain" description="Cullin family profile" evidence="14">
    <location>
        <begin position="828"/>
        <end position="1056"/>
    </location>
</feature>
<dbReference type="InterPro" id="IPR045093">
    <property type="entry name" value="Cullin"/>
</dbReference>
<gene>
    <name evidence="15" type="ORF">WG66_14831</name>
</gene>
<dbReference type="Gene3D" id="3.40.50.300">
    <property type="entry name" value="P-loop containing nucleotide triphosphate hydrolases"/>
    <property type="match status" value="1"/>
</dbReference>
<dbReference type="GO" id="GO:0031683">
    <property type="term" value="F:G-protein beta/gamma-subunit complex binding"/>
    <property type="evidence" value="ECO:0007669"/>
    <property type="project" value="InterPro"/>
</dbReference>
<dbReference type="Pfam" id="PF00503">
    <property type="entry name" value="G-alpha"/>
    <property type="match status" value="1"/>
</dbReference>
<dbReference type="SUPFAM" id="SSF74788">
    <property type="entry name" value="Cullin repeat-like"/>
    <property type="match status" value="1"/>
</dbReference>
<dbReference type="InterPro" id="IPR001373">
    <property type="entry name" value="Cullin_N"/>
</dbReference>
<keyword evidence="7 9" id="KW-0342">GTP-binding</keyword>
<evidence type="ECO:0000256" key="3">
    <source>
        <dbReference type="ARBA" id="ARBA00022499"/>
    </source>
</evidence>
<keyword evidence="5 9" id="KW-0547">Nucleotide-binding</keyword>
<dbReference type="SUPFAM" id="SSF52540">
    <property type="entry name" value="P-loop containing nucleoside triphosphate hydrolases"/>
    <property type="match status" value="1"/>
</dbReference>
<dbReference type="InterPro" id="IPR016158">
    <property type="entry name" value="Cullin_homology"/>
</dbReference>
<comment type="caution">
    <text evidence="15">The sequence shown here is derived from an EMBL/GenBank/DDBJ whole genome shotgun (WGS) entry which is preliminary data.</text>
</comment>
<dbReference type="InterPro" id="IPR059120">
    <property type="entry name" value="Cullin-like_AB"/>
</dbReference>
<dbReference type="Proteomes" id="UP000054988">
    <property type="component" value="Unassembled WGS sequence"/>
</dbReference>
<dbReference type="GO" id="GO:0005525">
    <property type="term" value="F:GTP binding"/>
    <property type="evidence" value="ECO:0007669"/>
    <property type="project" value="UniProtKB-KW"/>
</dbReference>
<dbReference type="InterPro" id="IPR019559">
    <property type="entry name" value="Cullin_neddylation_domain"/>
</dbReference>
<dbReference type="FunFam" id="3.40.50.300:FF:000051">
    <property type="entry name" value="Guanine nucleotide-binding protein subunit alpha"/>
    <property type="match status" value="1"/>
</dbReference>
<evidence type="ECO:0000256" key="1">
    <source>
        <dbReference type="ARBA" id="ARBA00006019"/>
    </source>
</evidence>
<evidence type="ECO:0000256" key="5">
    <source>
        <dbReference type="ARBA" id="ARBA00022741"/>
    </source>
</evidence>
<name>A0A0W0F8E7_MONRR</name>
<dbReference type="eggNOG" id="KOG2167">
    <property type="taxonomic scope" value="Eukaryota"/>
</dbReference>
<dbReference type="FunFam" id="1.10.10.10:FF:000014">
    <property type="entry name" value="Cullin 1"/>
    <property type="match status" value="1"/>
</dbReference>
<evidence type="ECO:0000256" key="6">
    <source>
        <dbReference type="ARBA" id="ARBA00022843"/>
    </source>
</evidence>
<dbReference type="Gene3D" id="1.10.400.10">
    <property type="entry name" value="GI Alpha 1, domain 2-like"/>
    <property type="match status" value="1"/>
</dbReference>
<dbReference type="CDD" id="cd00066">
    <property type="entry name" value="G-alpha"/>
    <property type="match status" value="1"/>
</dbReference>
<evidence type="ECO:0000256" key="8">
    <source>
        <dbReference type="ARBA" id="ARBA00023224"/>
    </source>
</evidence>
<keyword evidence="13" id="KW-0175">Coiled coil</keyword>
<dbReference type="EMBL" id="LATX01002210">
    <property type="protein sequence ID" value="KTB32602.1"/>
    <property type="molecule type" value="Genomic_DNA"/>
</dbReference>
<evidence type="ECO:0000313" key="16">
    <source>
        <dbReference type="Proteomes" id="UP000054988"/>
    </source>
</evidence>
<accession>A0A0W0F8E7</accession>
<dbReference type="SMART" id="SM00884">
    <property type="entry name" value="Cullin_Nedd8"/>
    <property type="match status" value="1"/>
</dbReference>